<proteinExistence type="predicted"/>
<dbReference type="GO" id="GO:0005524">
    <property type="term" value="F:ATP binding"/>
    <property type="evidence" value="ECO:0007669"/>
    <property type="project" value="UniProtKB-KW"/>
</dbReference>
<feature type="domain" description="ABC transporter" evidence="4">
    <location>
        <begin position="4"/>
        <end position="222"/>
    </location>
</feature>
<keyword evidence="1" id="KW-0813">Transport</keyword>
<dbReference type="Gene3D" id="3.40.50.300">
    <property type="entry name" value="P-loop containing nucleotide triphosphate hydrolases"/>
    <property type="match status" value="1"/>
</dbReference>
<dbReference type="InterPro" id="IPR017911">
    <property type="entry name" value="MacB-like_ATP-bd"/>
</dbReference>
<dbReference type="PANTHER" id="PTHR24220:SF692">
    <property type="entry name" value="ABC TRANSPORTER DOMAIN-CONTAINING PROTEIN"/>
    <property type="match status" value="1"/>
</dbReference>
<dbReference type="InterPro" id="IPR017871">
    <property type="entry name" value="ABC_transporter-like_CS"/>
</dbReference>
<dbReference type="InterPro" id="IPR015854">
    <property type="entry name" value="ABC_transpr_LolD-like"/>
</dbReference>
<dbReference type="PROSITE" id="PS50893">
    <property type="entry name" value="ABC_TRANSPORTER_2"/>
    <property type="match status" value="1"/>
</dbReference>
<keyword evidence="2" id="KW-0547">Nucleotide-binding</keyword>
<dbReference type="Pfam" id="PF00005">
    <property type="entry name" value="ABC_tran"/>
    <property type="match status" value="1"/>
</dbReference>
<reference evidence="5 6" key="1">
    <citation type="journal article" date="2021" name="Cell Host Microbe">
        <title>in vivo commensal control of Clostridioides difficile virulence.</title>
        <authorList>
            <person name="Girinathan B.P."/>
            <person name="Dibenedetto N."/>
            <person name="Worley J.N."/>
            <person name="Peltier J."/>
            <person name="Arrieta-Ortiz M.L."/>
            <person name="Rupa Christinal Immanuel S."/>
            <person name="Lavin R."/>
            <person name="Delaney M.L."/>
            <person name="Cummins C."/>
            <person name="Hoffmann M."/>
            <person name="Luo Y."/>
            <person name="Gonzalez-Escalona N."/>
            <person name="Allard M."/>
            <person name="Onderdonk A.B."/>
            <person name="Gerber G.K."/>
            <person name="Sonenshein A.L."/>
            <person name="Baliga N."/>
            <person name="Dupuy B."/>
            <person name="Bry L."/>
        </authorList>
    </citation>
    <scope>NUCLEOTIDE SEQUENCE [LARGE SCALE GENOMIC DNA]</scope>
    <source>
        <strain evidence="5 6">DSM 599</strain>
    </source>
</reference>
<keyword evidence="3 5" id="KW-0067">ATP-binding</keyword>
<dbReference type="EMBL" id="JAIKTU010000012">
    <property type="protein sequence ID" value="MBY0756634.1"/>
    <property type="molecule type" value="Genomic_DNA"/>
</dbReference>
<dbReference type="InterPro" id="IPR003593">
    <property type="entry name" value="AAA+_ATPase"/>
</dbReference>
<protein>
    <submittedName>
        <fullName evidence="5">ABC transporter ATP-binding protein</fullName>
    </submittedName>
</protein>
<evidence type="ECO:0000256" key="1">
    <source>
        <dbReference type="ARBA" id="ARBA00022448"/>
    </source>
</evidence>
<dbReference type="SUPFAM" id="SSF52540">
    <property type="entry name" value="P-loop containing nucleoside triphosphate hydrolases"/>
    <property type="match status" value="1"/>
</dbReference>
<evidence type="ECO:0000256" key="3">
    <source>
        <dbReference type="ARBA" id="ARBA00022840"/>
    </source>
</evidence>
<dbReference type="Proteomes" id="UP001299068">
    <property type="component" value="Unassembled WGS sequence"/>
</dbReference>
<comment type="caution">
    <text evidence="5">The sequence shown here is derived from an EMBL/GenBank/DDBJ whole genome shotgun (WGS) entry which is preliminary data.</text>
</comment>
<dbReference type="RefSeq" id="WP_221861867.1">
    <property type="nucleotide sequence ID" value="NZ_JAIKTU010000012.1"/>
</dbReference>
<dbReference type="PANTHER" id="PTHR24220">
    <property type="entry name" value="IMPORT ATP-BINDING PROTEIN"/>
    <property type="match status" value="1"/>
</dbReference>
<dbReference type="InterPro" id="IPR003439">
    <property type="entry name" value="ABC_transporter-like_ATP-bd"/>
</dbReference>
<sequence>MECVKLDGITKKYSTGKNEVIVLDNFSYLFEKGKFYMIRGASGSGKTTILNILNGLDEEYTGTYYINNKDVTSENANGKAKIRALDIGYIHQEYLLLEDLSVLENVKIRLKCKNKYLREKIKTKDIKEKSIKILERLGLKDHMNKSPKELSGGQRQRVAIARCLVSDVDIILADEPTGALDGKITIEIMDLLKELNNEGKTIIMVTHDISIENYADEILELR</sequence>
<name>A0ABS7L0T2_CLOSR</name>
<dbReference type="PROSITE" id="PS00211">
    <property type="entry name" value="ABC_TRANSPORTER_1"/>
    <property type="match status" value="1"/>
</dbReference>
<evidence type="ECO:0000256" key="2">
    <source>
        <dbReference type="ARBA" id="ARBA00022741"/>
    </source>
</evidence>
<keyword evidence="6" id="KW-1185">Reference proteome</keyword>
<organism evidence="5 6">
    <name type="scientific">Clostridium sardiniense</name>
    <name type="common">Clostridium absonum</name>
    <dbReference type="NCBI Taxonomy" id="29369"/>
    <lineage>
        <taxon>Bacteria</taxon>
        <taxon>Bacillati</taxon>
        <taxon>Bacillota</taxon>
        <taxon>Clostridia</taxon>
        <taxon>Eubacteriales</taxon>
        <taxon>Clostridiaceae</taxon>
        <taxon>Clostridium</taxon>
    </lineage>
</organism>
<dbReference type="SMART" id="SM00382">
    <property type="entry name" value="AAA"/>
    <property type="match status" value="1"/>
</dbReference>
<gene>
    <name evidence="5" type="ORF">K5V21_14390</name>
</gene>
<evidence type="ECO:0000313" key="6">
    <source>
        <dbReference type="Proteomes" id="UP001299068"/>
    </source>
</evidence>
<evidence type="ECO:0000313" key="5">
    <source>
        <dbReference type="EMBL" id="MBY0756634.1"/>
    </source>
</evidence>
<dbReference type="InterPro" id="IPR027417">
    <property type="entry name" value="P-loop_NTPase"/>
</dbReference>
<evidence type="ECO:0000259" key="4">
    <source>
        <dbReference type="PROSITE" id="PS50893"/>
    </source>
</evidence>
<dbReference type="CDD" id="cd03255">
    <property type="entry name" value="ABC_MJ0796_LolCDE_FtsE"/>
    <property type="match status" value="1"/>
</dbReference>
<accession>A0ABS7L0T2</accession>